<reference evidence="2" key="1">
    <citation type="submission" date="2020-08" db="EMBL/GenBank/DDBJ databases">
        <title>Multicomponent nature underlies the extraordinary mechanical properties of spider dragline silk.</title>
        <authorList>
            <person name="Kono N."/>
            <person name="Nakamura H."/>
            <person name="Mori M."/>
            <person name="Yoshida Y."/>
            <person name="Ohtoshi R."/>
            <person name="Malay A.D."/>
            <person name="Moran D.A.P."/>
            <person name="Tomita M."/>
            <person name="Numata K."/>
            <person name="Arakawa K."/>
        </authorList>
    </citation>
    <scope>NUCLEOTIDE SEQUENCE</scope>
</reference>
<comment type="caution">
    <text evidence="2">The sequence shown here is derived from an EMBL/GenBank/DDBJ whole genome shotgun (WGS) entry which is preliminary data.</text>
</comment>
<keyword evidence="3" id="KW-1185">Reference proteome</keyword>
<dbReference type="InterPro" id="IPR036388">
    <property type="entry name" value="WH-like_DNA-bd_sf"/>
</dbReference>
<evidence type="ECO:0000313" key="3">
    <source>
        <dbReference type="Proteomes" id="UP000887159"/>
    </source>
</evidence>
<protein>
    <submittedName>
        <fullName evidence="2">Transposable element Tc1 transposase</fullName>
    </submittedName>
</protein>
<organism evidence="2 3">
    <name type="scientific">Trichonephila clavipes</name>
    <name type="common">Golden silk orbweaver</name>
    <name type="synonym">Nephila clavipes</name>
    <dbReference type="NCBI Taxonomy" id="2585209"/>
    <lineage>
        <taxon>Eukaryota</taxon>
        <taxon>Metazoa</taxon>
        <taxon>Ecdysozoa</taxon>
        <taxon>Arthropoda</taxon>
        <taxon>Chelicerata</taxon>
        <taxon>Arachnida</taxon>
        <taxon>Araneae</taxon>
        <taxon>Araneomorphae</taxon>
        <taxon>Entelegynae</taxon>
        <taxon>Araneoidea</taxon>
        <taxon>Nephilidae</taxon>
        <taxon>Trichonephila</taxon>
    </lineage>
</organism>
<dbReference type="EMBL" id="BMAU01021170">
    <property type="protein sequence ID" value="GFX92939.1"/>
    <property type="molecule type" value="Genomic_DNA"/>
</dbReference>
<proteinExistence type="predicted"/>
<dbReference type="Proteomes" id="UP000887159">
    <property type="component" value="Unassembled WGS sequence"/>
</dbReference>
<gene>
    <name evidence="2" type="primary">X975_19217</name>
    <name evidence="2" type="ORF">TNCV_914891</name>
</gene>
<name>A0A8X6V4L1_TRICX</name>
<dbReference type="Gene3D" id="1.10.10.10">
    <property type="entry name" value="Winged helix-like DNA-binding domain superfamily/Winged helix DNA-binding domain"/>
    <property type="match status" value="1"/>
</dbReference>
<dbReference type="AlphaFoldDB" id="A0A8X6V4L1"/>
<sequence length="103" mass="11804">MALIACKTPRNSELPDFEKGIVVGYHRNGRFLRNISSEINIPKSTVTFVIKKWKVSGDYRNVLSSARPTKLRYRDRQVLSKEIQPQTIAPHNSRSSDTITRDC</sequence>
<accession>A0A8X6V4L1</accession>
<evidence type="ECO:0000256" key="1">
    <source>
        <dbReference type="SAM" id="MobiDB-lite"/>
    </source>
</evidence>
<feature type="compositionally biased region" description="Polar residues" evidence="1">
    <location>
        <begin position="83"/>
        <end position="103"/>
    </location>
</feature>
<feature type="region of interest" description="Disordered" evidence="1">
    <location>
        <begin position="82"/>
        <end position="103"/>
    </location>
</feature>
<evidence type="ECO:0000313" key="2">
    <source>
        <dbReference type="EMBL" id="GFX92939.1"/>
    </source>
</evidence>